<sequence>MKNKLRPLDVIMAHPDTLKKIKVVNELDRGLLDTIQWGFTFHPDEENNTRQLDVCDGVEIDWSSNEGFNDVVDYVKQATVPPVFPVAGLAEHTISLRRLVNAQPEIVREGEAWTSGITHHLKDVLGVAG</sequence>
<accession>A0A142II68</accession>
<proteinExistence type="predicted"/>
<dbReference type="Proteomes" id="UP000223976">
    <property type="component" value="Segment"/>
</dbReference>
<dbReference type="EMBL" id="KU726251">
    <property type="protein sequence ID" value="AMR59656.1"/>
    <property type="molecule type" value="Genomic_DNA"/>
</dbReference>
<protein>
    <submittedName>
        <fullName evidence="1">Uncharacterized protein</fullName>
    </submittedName>
</protein>
<organism evidence="1 2">
    <name type="scientific">Enterobacteria phage SEGD1</name>
    <dbReference type="NCBI Taxonomy" id="1805456"/>
    <lineage>
        <taxon>Viruses</taxon>
        <taxon>Duplodnaviria</taxon>
        <taxon>Heunggongvirae</taxon>
        <taxon>Uroviricota</taxon>
        <taxon>Caudoviricetes</taxon>
        <taxon>Chimalliviridae</taxon>
        <taxon>Seoulvirus</taxon>
        <taxon>Seoulvirus SPN3US</taxon>
    </lineage>
</organism>
<gene>
    <name evidence="1" type="ORF">SEGD1_005</name>
</gene>
<evidence type="ECO:0000313" key="2">
    <source>
        <dbReference type="Proteomes" id="UP000223976"/>
    </source>
</evidence>
<evidence type="ECO:0000313" key="1">
    <source>
        <dbReference type="EMBL" id="AMR59656.1"/>
    </source>
</evidence>
<reference evidence="1 2" key="1">
    <citation type="submission" date="2016-02" db="EMBL/GenBank/DDBJ databases">
        <title>Complete genome sequence of a polyvalent bacteriophage, SEGD1, simultaneously inhibiting both Salmonella enterica and Escherichia coli O157:H7.</title>
        <authorList>
            <person name="Fan J."/>
            <person name="Ma J."/>
        </authorList>
    </citation>
    <scope>NUCLEOTIDE SEQUENCE [LARGE SCALE GENOMIC DNA]</scope>
</reference>
<name>A0A142II68_9CAUD</name>